<accession>A0A1Z5JVU3</accession>
<organism evidence="2 3">
    <name type="scientific">Fistulifera solaris</name>
    <name type="common">Oleaginous diatom</name>
    <dbReference type="NCBI Taxonomy" id="1519565"/>
    <lineage>
        <taxon>Eukaryota</taxon>
        <taxon>Sar</taxon>
        <taxon>Stramenopiles</taxon>
        <taxon>Ochrophyta</taxon>
        <taxon>Bacillariophyta</taxon>
        <taxon>Bacillariophyceae</taxon>
        <taxon>Bacillariophycidae</taxon>
        <taxon>Naviculales</taxon>
        <taxon>Naviculaceae</taxon>
        <taxon>Fistulifera</taxon>
    </lineage>
</organism>
<dbReference type="InterPro" id="IPR017850">
    <property type="entry name" value="Alkaline_phosphatase_core_sf"/>
</dbReference>
<dbReference type="InterPro" id="IPR010869">
    <property type="entry name" value="DUF1501"/>
</dbReference>
<dbReference type="InterPro" id="IPR014917">
    <property type="entry name" value="DUF1800"/>
</dbReference>
<proteinExistence type="predicted"/>
<gene>
    <name evidence="2" type="ORF">FisN_18Hh054</name>
</gene>
<dbReference type="SUPFAM" id="SSF53649">
    <property type="entry name" value="Alkaline phosphatase-like"/>
    <property type="match status" value="1"/>
</dbReference>
<feature type="chain" id="PRO_5012102676" description="Cytochrome b5 heme-binding domain-containing protein" evidence="1">
    <location>
        <begin position="29"/>
        <end position="2077"/>
    </location>
</feature>
<keyword evidence="1" id="KW-0732">Signal</keyword>
<evidence type="ECO:0000313" key="3">
    <source>
        <dbReference type="Proteomes" id="UP000198406"/>
    </source>
</evidence>
<evidence type="ECO:0000256" key="1">
    <source>
        <dbReference type="SAM" id="SignalP"/>
    </source>
</evidence>
<dbReference type="Proteomes" id="UP000198406">
    <property type="component" value="Unassembled WGS sequence"/>
</dbReference>
<dbReference type="EMBL" id="BDSP01000123">
    <property type="protein sequence ID" value="GAX17851.1"/>
    <property type="molecule type" value="Genomic_DNA"/>
</dbReference>
<feature type="signal peptide" evidence="1">
    <location>
        <begin position="1"/>
        <end position="28"/>
    </location>
</feature>
<keyword evidence="3" id="KW-1185">Reference proteome</keyword>
<evidence type="ECO:0008006" key="4">
    <source>
        <dbReference type="Google" id="ProtNLM"/>
    </source>
</evidence>
<dbReference type="InterPro" id="IPR036400">
    <property type="entry name" value="Cyt_B5-like_heme/steroid_sf"/>
</dbReference>
<evidence type="ECO:0000313" key="2">
    <source>
        <dbReference type="EMBL" id="GAX17851.1"/>
    </source>
</evidence>
<dbReference type="Pfam" id="PF08811">
    <property type="entry name" value="DUF1800"/>
    <property type="match status" value="2"/>
</dbReference>
<dbReference type="PANTHER" id="PTHR43737:SF1">
    <property type="entry name" value="DUF1501 DOMAIN-CONTAINING PROTEIN"/>
    <property type="match status" value="1"/>
</dbReference>
<dbReference type="PANTHER" id="PTHR43737">
    <property type="entry name" value="BLL7424 PROTEIN"/>
    <property type="match status" value="1"/>
</dbReference>
<dbReference type="PROSITE" id="PS51257">
    <property type="entry name" value="PROKAR_LIPOPROTEIN"/>
    <property type="match status" value="1"/>
</dbReference>
<comment type="caution">
    <text evidence="2">The sequence shown here is derived from an EMBL/GenBank/DDBJ whole genome shotgun (WGS) entry which is preliminary data.</text>
</comment>
<dbReference type="SUPFAM" id="SSF55856">
    <property type="entry name" value="Cytochrome b5-like heme/steroid binding domain"/>
    <property type="match status" value="1"/>
</dbReference>
<protein>
    <recommendedName>
        <fullName evidence="4">Cytochrome b5 heme-binding domain-containing protein</fullName>
    </recommendedName>
</protein>
<name>A0A1Z5JVU3_FISSO</name>
<dbReference type="InParanoid" id="A0A1Z5JVU3"/>
<dbReference type="Pfam" id="PF07394">
    <property type="entry name" value="DUF1501"/>
    <property type="match status" value="1"/>
</dbReference>
<sequence length="2077" mass="231437">MRQSCLSLSSFVLALGCLLCIVGSKVRADTGEVTVAQQQLIFLQNACPQELRCPGGTRRRPNFILCHPTRNQEICSAFSLIRRSMGYQCGKCPPTPQCSPQTGVVAVPTIPEIAGRRQISLNAVPHLCILWKVTNRSRQPVARSYQGFDWELYGPDASSNSLTCAAGNCTIAMPPSADNVRYELLTVVARHDDTPARFLEQATFGATRSDLSSFPVNYTRWLRNQINNVPPSYHREYYRRRLNHRFEHASPQGIVTHPCQVGTRYRRYAFSDKDRNDQLQIRTVGSNKVFLVDGQIRTVLPAETTATLWDGANRAIADGVYTMCRKIDNYIGTAWRIIHRGSCTEVFHTSPSQNTAANKRVLGVPPVFFTSNIPPDLPVVSLDGNVVEWDNFLYASTDRPQELMVVKQMNQPVCSSIPETVTRDVETVVGIYKGRYYLHDSRFILEENTLQVPYADGGSALVQQSLSQTDDERFHVSCGNVAPTIDNEQYCRMVPVEQLANNVCTSGDTISTESITLTQETLEEVYMAGGRYLYVVTGLRQDEFLLHDPPCSPGTTSRWLKLQTCPTTTTPLQSDTITVLRQLLTSSTDLHPFLRDVLFPTLGSACHSNDRNTYDMVVRLTNGECWQNIHPANYQVYDFTNWVTNHPGGPAAIEHFLTESFTLFYPGNHEMMRWNENSPVHLVEIGRFMDTIDVQEGSPVADSLSTLLLQDDLEGSTLLCGSPSEVANDLTLGGSMYRGAFDAMTNYNRTTLTEDLERQRTSIWLEMALRAPDTLRQKVAWILSQILVVSPDAIETYWNTEQFLHYYDIFVRNAFGNYRDVLKQVAYSPLMAEMLSYQNGHSTQYVYHTKRRLEYADENFARELAQLFSTGLVPLRLDGSVVPAGSTTYTNDDIAEYARLWTGLVRQRRRGNIEDSVQAGRNQIDPMRINVQVKDVFPKMGLQRQYVGDGIARCVDLPSQHHLQKGAVYRLLGTTPSPRLLHQPASWSSDHSVSRIRLSRASPLFTALCQVGANSTCSYPAVVVLPRTLPCSDENYCNIVPRILEVDAGIYYEYTQPSCVQMAFYNNGVVQSSLTSTHCADPLMANGAVACCRTGSDAVDWSRSRFAGELLTRNAARQLCQNAGLDLCDRPKCTSAFKENKACDDTLGYWTNTPCRGLAAKVDVEGRVAIVHSTVGDAAIYYSVEDDTKTFFRVDWNRLDFVSAYASTCTQAGCVREASDNMCVCPVTVEERVVFLDPVTNPPNKNDILDKLKIGAFAPMSASVTLANGVVWYPNERVFELTDDVGRKQYRANLESRVKVGSSTLWFRNPPHFMSLTLPEKRDAVYEIEAGLDHFFYHPNTAPFLALRFLQRFGFSNPSPSFIESVAKAFIAGRYTTTDGTVFGSGSYGDLSAMVTSILLDRESRSPILDYDPTFGSVLEPFGKYVKVLRALEWQADRDDPHIRLRADLQDWIGQEAHRLPSVFSFFLPEYSPPGPLGSAGMVCPECQVMTGPKSLALMNGLASLIKYGHDNAYGGFGFGRGGDEHRRSLGNFAQYSNGRLTYAPSTGMTSANIVEELSTLLTAGRLWKEKGQELVQIYDELMAKTSSRQQSVILLQQIMTSTPEFHTNTVARRTATNSRPGGARAPSSSSDYKAVIYIQLNGGYDSFNLLVPNQCSGKNAAGVPVHTQYDEERGILALNAGERSLKIQVNVTKNTKWPQPCSEFVIHDEMRLLRQLYQSGELIFLANTGMLDAKSTTPSNYRSTRMQLFAHNAMIRENQAVDARAQAPGSGVLGRLASRLSSKGLSTNSISIDSPSVVTEPRRGQVPAPLVISRNGVSVLDRKPSAEASINVTKYMESVNRYNLDEYNSYFAQTWSQQLMDGARQAEEWKDYLDSVTLGSHWPSLLPEYGLKFAVTSKVIASRAERKVNREFFFVDWSGWDHHADMKERIRPMFQDLNEGLRWLVDELKLQGAWEDVAIVISSDFGRTITGNSGQGSDHAWGGNYWIMGGDIDGGKIVGRYPDDLTRNGPLNIGRGRLIPTTSWDAVWNGVAEWMGATSPEDLDFCLPNRNSVDGGTASEFTPLLGATDLFHKAAA</sequence>
<reference evidence="2 3" key="1">
    <citation type="journal article" date="2015" name="Plant Cell">
        <title>Oil accumulation by the oleaginous diatom Fistulifera solaris as revealed by the genome and transcriptome.</title>
        <authorList>
            <person name="Tanaka T."/>
            <person name="Maeda Y."/>
            <person name="Veluchamy A."/>
            <person name="Tanaka M."/>
            <person name="Abida H."/>
            <person name="Marechal E."/>
            <person name="Bowler C."/>
            <person name="Muto M."/>
            <person name="Sunaga Y."/>
            <person name="Tanaka M."/>
            <person name="Yoshino T."/>
            <person name="Taniguchi T."/>
            <person name="Fukuda Y."/>
            <person name="Nemoto M."/>
            <person name="Matsumoto M."/>
            <person name="Wong P.S."/>
            <person name="Aburatani S."/>
            <person name="Fujibuchi W."/>
        </authorList>
    </citation>
    <scope>NUCLEOTIDE SEQUENCE [LARGE SCALE GENOMIC DNA]</scope>
    <source>
        <strain evidence="2 3">JPCC DA0580</strain>
    </source>
</reference>
<dbReference type="OrthoDB" id="411021at2759"/>